<organism evidence="2 3">
    <name type="scientific">Erythrobacter aureus</name>
    <dbReference type="NCBI Taxonomy" id="2182384"/>
    <lineage>
        <taxon>Bacteria</taxon>
        <taxon>Pseudomonadati</taxon>
        <taxon>Pseudomonadota</taxon>
        <taxon>Alphaproteobacteria</taxon>
        <taxon>Sphingomonadales</taxon>
        <taxon>Erythrobacteraceae</taxon>
        <taxon>Erythrobacter/Porphyrobacter group</taxon>
        <taxon>Erythrobacter</taxon>
    </lineage>
</organism>
<keyword evidence="2" id="KW-0614">Plasmid</keyword>
<dbReference type="Proteomes" id="UP000254508">
    <property type="component" value="Plasmid unnamed"/>
</dbReference>
<dbReference type="EMBL" id="CP031358">
    <property type="protein sequence ID" value="AXK44131.1"/>
    <property type="molecule type" value="Genomic_DNA"/>
</dbReference>
<gene>
    <name evidence="2" type="ORF">DVR09_16900</name>
</gene>
<name>A0A345YJM9_9SPHN</name>
<reference evidence="2 3" key="1">
    <citation type="submission" date="2018-07" db="EMBL/GenBank/DDBJ databases">
        <title>Genome sequence of Erythrobacter strain YH-07, an antagonistic bacterium isolated from Yellow Sea.</title>
        <authorList>
            <person name="Tang T."/>
            <person name="Liu Q."/>
            <person name="Sun X."/>
        </authorList>
    </citation>
    <scope>NUCLEOTIDE SEQUENCE [LARGE SCALE GENOMIC DNA]</scope>
    <source>
        <strain evidence="2 3">YH-07</strain>
        <plasmid evidence="2 3">unnamed</plasmid>
    </source>
</reference>
<geneLocation type="plasmid" evidence="2 3">
    <name>unnamed</name>
</geneLocation>
<proteinExistence type="predicted"/>
<evidence type="ECO:0000313" key="3">
    <source>
        <dbReference type="Proteomes" id="UP000254508"/>
    </source>
</evidence>
<accession>A0A345YJM9</accession>
<keyword evidence="3" id="KW-1185">Reference proteome</keyword>
<evidence type="ECO:0000313" key="2">
    <source>
        <dbReference type="EMBL" id="AXK44131.1"/>
    </source>
</evidence>
<sequence length="147" mass="16714">MKTPYDPVVRVKQHELDEVRVQIGAENARLSELEAADRKLEAEMGCQSTSSEMDALFPRHTFIRRKAAERKSISEQRAESMKRVEDLRGHAAERYGSLRAVETAAERYRSDAVRAHKREEQMDADEIGSARFARQISVDRRAAAGAR</sequence>
<dbReference type="RefSeq" id="WP_115418444.1">
    <property type="nucleotide sequence ID" value="NZ_CP031358.1"/>
</dbReference>
<dbReference type="AlphaFoldDB" id="A0A345YJM9"/>
<evidence type="ECO:0000256" key="1">
    <source>
        <dbReference type="SAM" id="Coils"/>
    </source>
</evidence>
<dbReference type="OrthoDB" id="7505350at2"/>
<evidence type="ECO:0008006" key="4">
    <source>
        <dbReference type="Google" id="ProtNLM"/>
    </source>
</evidence>
<protein>
    <recommendedName>
        <fullName evidence="4">Flagellar FliJ protein</fullName>
    </recommendedName>
</protein>
<dbReference type="InterPro" id="IPR053716">
    <property type="entry name" value="Flag_assembly_chemotaxis_eff"/>
</dbReference>
<feature type="coiled-coil region" evidence="1">
    <location>
        <begin position="16"/>
        <end position="43"/>
    </location>
</feature>
<dbReference type="Gene3D" id="1.10.287.1700">
    <property type="match status" value="1"/>
</dbReference>
<keyword evidence="1" id="KW-0175">Coiled coil</keyword>
<dbReference type="KEGG" id="err:DVR09_16900"/>